<name>A0A4S3TMD1_9EURY</name>
<dbReference type="AlphaFoldDB" id="A0A4S3TMD1"/>
<organism evidence="2 3">
    <name type="scientific">Salinadaptatus halalkaliphilus</name>
    <dbReference type="NCBI Taxonomy" id="2419781"/>
    <lineage>
        <taxon>Archaea</taxon>
        <taxon>Methanobacteriati</taxon>
        <taxon>Methanobacteriota</taxon>
        <taxon>Stenosarchaea group</taxon>
        <taxon>Halobacteria</taxon>
        <taxon>Halobacteriales</taxon>
        <taxon>Natrialbaceae</taxon>
        <taxon>Salinadaptatus</taxon>
    </lineage>
</organism>
<feature type="transmembrane region" description="Helical" evidence="1">
    <location>
        <begin position="43"/>
        <end position="74"/>
    </location>
</feature>
<dbReference type="Proteomes" id="UP000318864">
    <property type="component" value="Unassembled WGS sequence"/>
</dbReference>
<protein>
    <submittedName>
        <fullName evidence="2">Uncharacterized protein</fullName>
    </submittedName>
</protein>
<evidence type="ECO:0000256" key="1">
    <source>
        <dbReference type="SAM" id="Phobius"/>
    </source>
</evidence>
<keyword evidence="1" id="KW-1133">Transmembrane helix</keyword>
<sequence length="121" mass="13234">MMWQDFVFMFGSGLSVVFLAPTLRDGSARVPLGTSLPSMAIGFVYTATFLTLGMTFSAAGSFAAGAMWTLIALCRSPTSRRFARATGLDLFARDVQRWIGKRRRGQPIAEQYTPIDSPNDS</sequence>
<keyword evidence="3" id="KW-1185">Reference proteome</keyword>
<evidence type="ECO:0000313" key="2">
    <source>
        <dbReference type="EMBL" id="THE65379.1"/>
    </source>
</evidence>
<dbReference type="RefSeq" id="WP_141464425.1">
    <property type="nucleotide sequence ID" value="NZ_RBZW01000021.1"/>
</dbReference>
<dbReference type="EMBL" id="RBZW01000021">
    <property type="protein sequence ID" value="THE65379.1"/>
    <property type="molecule type" value="Genomic_DNA"/>
</dbReference>
<comment type="caution">
    <text evidence="2">The sequence shown here is derived from an EMBL/GenBank/DDBJ whole genome shotgun (WGS) entry which is preliminary data.</text>
</comment>
<keyword evidence="1" id="KW-0472">Membrane</keyword>
<dbReference type="OrthoDB" id="307345at2157"/>
<keyword evidence="1" id="KW-0812">Transmembrane</keyword>
<gene>
    <name evidence="2" type="ORF">D8Y22_09370</name>
</gene>
<reference evidence="2 3" key="1">
    <citation type="submission" date="2018-10" db="EMBL/GenBank/DDBJ databases">
        <title>Natronolimnobius sp. XQ-INN 246 isolated from Inner Mongolia Autonomous Region of China.</title>
        <authorList>
            <person name="Xue Q."/>
        </authorList>
    </citation>
    <scope>NUCLEOTIDE SEQUENCE [LARGE SCALE GENOMIC DNA]</scope>
    <source>
        <strain evidence="2 3">XQ-INN 246</strain>
    </source>
</reference>
<proteinExistence type="predicted"/>
<evidence type="ECO:0000313" key="3">
    <source>
        <dbReference type="Proteomes" id="UP000318864"/>
    </source>
</evidence>
<accession>A0A4S3TMD1</accession>